<protein>
    <recommendedName>
        <fullName evidence="3">Carboxylic ester hydrolase</fullName>
        <ecNumber evidence="3">3.1.1.-</ecNumber>
    </recommendedName>
</protein>
<feature type="signal peptide" evidence="3">
    <location>
        <begin position="1"/>
        <end position="18"/>
    </location>
</feature>
<organism evidence="5 6">
    <name type="scientific">Hymenobacter nivis</name>
    <dbReference type="NCBI Taxonomy" id="1850093"/>
    <lineage>
        <taxon>Bacteria</taxon>
        <taxon>Pseudomonadati</taxon>
        <taxon>Bacteroidota</taxon>
        <taxon>Cytophagia</taxon>
        <taxon>Cytophagales</taxon>
        <taxon>Hymenobacteraceae</taxon>
        <taxon>Hymenobacter</taxon>
    </lineage>
</organism>
<keyword evidence="3" id="KW-0732">Signal</keyword>
<dbReference type="PROSITE" id="PS00122">
    <property type="entry name" value="CARBOXYLESTERASE_B_1"/>
    <property type="match status" value="1"/>
</dbReference>
<gene>
    <name evidence="5" type="ORF">EAH73_14705</name>
</gene>
<dbReference type="InterPro" id="IPR019826">
    <property type="entry name" value="Carboxylesterase_B_AS"/>
</dbReference>
<dbReference type="InterPro" id="IPR029058">
    <property type="entry name" value="AB_hydrolase_fold"/>
</dbReference>
<accession>A0A502GTY0</accession>
<sequence>MKIFLAIALLAGTGAATAQPVKNAPTGLQNNQVKVASGPLIGGLAASGIREFKGVPYAAPPVGPLRWQAPQPVQPWTTARPATQFGPRAMQLPLFGDMNFRSNGVSEDCLYLNVWTGAKSGQERRPVLVYFYGGGFVAGDGSEPRYDGEAMAKRGIVAVTVNYRLGVFGFMAHPELTQESPHHASGNYGLLDQQAALAWVKANIAAFGGDPQHVTIAGESAGSFSVSAQMASPLSKNLIAGAIGESGSLLGLQPLPALAQAEKTGVAFGAAVGAPTLAALRALPAEQVLAATGKPDAPRFSPNVDGYFLPKSPTEIFTAGQQAHVPLLVGWNSQEMAYQMVMGPNAPTAENYQAAVQKLYGERAAGALKLYPAATAEQSATDLASDRFIGYSTWKWADLQAQTGGKPVYRYLYARPRPAMTPEMGNATANLAGGITKNAGPAAAPAPPAKGAVHSAEIEYALGNLPSNKVFAWTPDDYKVSEELQAYFANFIKNGNPNGSGLPNWPATKAGAGGQLLRIDVNTRAETDQTRARYLFLEQK</sequence>
<evidence type="ECO:0000313" key="6">
    <source>
        <dbReference type="Proteomes" id="UP000317646"/>
    </source>
</evidence>
<dbReference type="EMBL" id="RCYZ01000006">
    <property type="protein sequence ID" value="TPG64426.1"/>
    <property type="molecule type" value="Genomic_DNA"/>
</dbReference>
<dbReference type="AlphaFoldDB" id="A0A502GTY0"/>
<evidence type="ECO:0000259" key="4">
    <source>
        <dbReference type="Pfam" id="PF00135"/>
    </source>
</evidence>
<dbReference type="Pfam" id="PF00135">
    <property type="entry name" value="COesterase"/>
    <property type="match status" value="1"/>
</dbReference>
<evidence type="ECO:0000256" key="2">
    <source>
        <dbReference type="ARBA" id="ARBA00022801"/>
    </source>
</evidence>
<dbReference type="SUPFAM" id="SSF53474">
    <property type="entry name" value="alpha/beta-Hydrolases"/>
    <property type="match status" value="1"/>
</dbReference>
<dbReference type="PANTHER" id="PTHR11559">
    <property type="entry name" value="CARBOXYLESTERASE"/>
    <property type="match status" value="1"/>
</dbReference>
<name>A0A502GTY0_9BACT</name>
<evidence type="ECO:0000256" key="1">
    <source>
        <dbReference type="ARBA" id="ARBA00005964"/>
    </source>
</evidence>
<dbReference type="Proteomes" id="UP000317646">
    <property type="component" value="Unassembled WGS sequence"/>
</dbReference>
<comment type="caution">
    <text evidence="5">The sequence shown here is derived from an EMBL/GenBank/DDBJ whole genome shotgun (WGS) entry which is preliminary data.</text>
</comment>
<reference evidence="5 6" key="1">
    <citation type="journal article" date="2019" name="Environ. Microbiol.">
        <title>Species interactions and distinct microbial communities in high Arctic permafrost affected cryosols are associated with the CH4 and CO2 gas fluxes.</title>
        <authorList>
            <person name="Altshuler I."/>
            <person name="Hamel J."/>
            <person name="Turney S."/>
            <person name="Magnuson E."/>
            <person name="Levesque R."/>
            <person name="Greer C."/>
            <person name="Whyte L.G."/>
        </authorList>
    </citation>
    <scope>NUCLEOTIDE SEQUENCE [LARGE SCALE GENOMIC DNA]</scope>
    <source>
        <strain evidence="5 6">S9.2P</strain>
    </source>
</reference>
<proteinExistence type="inferred from homology"/>
<dbReference type="EC" id="3.1.1.-" evidence="3"/>
<comment type="similarity">
    <text evidence="1 3">Belongs to the type-B carboxylesterase/lipase family.</text>
</comment>
<dbReference type="Gene3D" id="3.40.50.1820">
    <property type="entry name" value="alpha/beta hydrolase"/>
    <property type="match status" value="1"/>
</dbReference>
<dbReference type="RefSeq" id="WP_140467872.1">
    <property type="nucleotide sequence ID" value="NZ_RCYZ01000006.1"/>
</dbReference>
<dbReference type="OrthoDB" id="9775851at2"/>
<evidence type="ECO:0000256" key="3">
    <source>
        <dbReference type="RuleBase" id="RU361235"/>
    </source>
</evidence>
<dbReference type="InterPro" id="IPR050309">
    <property type="entry name" value="Type-B_Carboxylest/Lipase"/>
</dbReference>
<evidence type="ECO:0000313" key="5">
    <source>
        <dbReference type="EMBL" id="TPG64426.1"/>
    </source>
</evidence>
<keyword evidence="2 3" id="KW-0378">Hydrolase</keyword>
<feature type="chain" id="PRO_5021513651" description="Carboxylic ester hydrolase" evidence="3">
    <location>
        <begin position="19"/>
        <end position="540"/>
    </location>
</feature>
<keyword evidence="6" id="KW-1185">Reference proteome</keyword>
<feature type="domain" description="Carboxylesterase type B" evidence="4">
    <location>
        <begin position="30"/>
        <end position="530"/>
    </location>
</feature>
<dbReference type="GO" id="GO:0016787">
    <property type="term" value="F:hydrolase activity"/>
    <property type="evidence" value="ECO:0007669"/>
    <property type="project" value="UniProtKB-KW"/>
</dbReference>
<dbReference type="InterPro" id="IPR002018">
    <property type="entry name" value="CarbesteraseB"/>
</dbReference>